<sequence>MIIIVSTPLRIAASYALALAAGAVLTCRWRIGRNPIRSNPAESAPSL</sequence>
<name>A0A843B004_9BURK</name>
<reference evidence="1" key="1">
    <citation type="submission" date="2020-12" db="EMBL/GenBank/DDBJ databases">
        <title>Comamonas sp. nov., isolated from stream water.</title>
        <authorList>
            <person name="Park K.-H."/>
        </authorList>
    </citation>
    <scope>NUCLEOTIDE SEQUENCE</scope>
    <source>
        <strain evidence="1">EJ-4</strain>
    </source>
</reference>
<protein>
    <submittedName>
        <fullName evidence="1">Uncharacterized protein</fullName>
    </submittedName>
</protein>
<keyword evidence="2" id="KW-1185">Reference proteome</keyword>
<dbReference type="EMBL" id="JABBCQ020000007">
    <property type="protein sequence ID" value="MBI1624766.1"/>
    <property type="molecule type" value="Genomic_DNA"/>
</dbReference>
<proteinExistence type="predicted"/>
<evidence type="ECO:0000313" key="1">
    <source>
        <dbReference type="EMBL" id="MBI1624766.1"/>
    </source>
</evidence>
<comment type="caution">
    <text evidence="1">The sequence shown here is derived from an EMBL/GenBank/DDBJ whole genome shotgun (WGS) entry which is preliminary data.</text>
</comment>
<dbReference type="RefSeq" id="WP_198460454.1">
    <property type="nucleotide sequence ID" value="NZ_JABBCQ020000007.1"/>
</dbReference>
<dbReference type="Proteomes" id="UP000530032">
    <property type="component" value="Unassembled WGS sequence"/>
</dbReference>
<evidence type="ECO:0000313" key="2">
    <source>
        <dbReference type="Proteomes" id="UP000530032"/>
    </source>
</evidence>
<dbReference type="AlphaFoldDB" id="A0A843B004"/>
<gene>
    <name evidence="1" type="ORF">HF327_009645</name>
</gene>
<accession>A0A843B004</accession>
<organism evidence="1 2">
    <name type="scientific">Comamonas suwonensis</name>
    <dbReference type="NCBI Taxonomy" id="2606214"/>
    <lineage>
        <taxon>Bacteria</taxon>
        <taxon>Pseudomonadati</taxon>
        <taxon>Pseudomonadota</taxon>
        <taxon>Betaproteobacteria</taxon>
        <taxon>Burkholderiales</taxon>
        <taxon>Comamonadaceae</taxon>
        <taxon>Comamonas</taxon>
    </lineage>
</organism>